<sequence length="262" mass="30116">MIEFRGEIGSTINVAGLYFALTQLTHRNISQNHKFQAVGLGWAFADSVLHRLAPLWVGARGLEFTWDYILQGLEANANLENFSLFMVEMAQARKNQTFISFDPFRSCSLLGKISYNESRVPDNSGYVKYQEFIGVSRLKHSRLSEIVSNDKAWRVEVEKVKDHSIGWETVVKDIRFCSITLLEFQVFGCSILNMRLAPNQSLVSKSQVAIFLIQRNRHALIGRAIDDHDMRRVLEFLKNDPVVDSVYDYKSETDILSECRWK</sequence>
<reference evidence="1 2" key="2">
    <citation type="journal article" date="2022" name="Mol. Ecol. Resour.">
        <title>The genomes of chicory, endive, great burdock and yacon provide insights into Asteraceae paleo-polyploidization history and plant inulin production.</title>
        <authorList>
            <person name="Fan W."/>
            <person name="Wang S."/>
            <person name="Wang H."/>
            <person name="Wang A."/>
            <person name="Jiang F."/>
            <person name="Liu H."/>
            <person name="Zhao H."/>
            <person name="Xu D."/>
            <person name="Zhang Y."/>
        </authorList>
    </citation>
    <scope>NUCLEOTIDE SEQUENCE [LARGE SCALE GENOMIC DNA]</scope>
    <source>
        <strain evidence="2">cv. Yunnan</strain>
        <tissue evidence="1">Leaves</tissue>
    </source>
</reference>
<gene>
    <name evidence="1" type="ORF">L1987_26722</name>
</gene>
<dbReference type="EMBL" id="CM042026">
    <property type="protein sequence ID" value="KAI3804866.1"/>
    <property type="molecule type" value="Genomic_DNA"/>
</dbReference>
<reference evidence="2" key="1">
    <citation type="journal article" date="2022" name="Mol. Ecol. Resour.">
        <title>The genomes of chicory, endive, great burdock and yacon provide insights into Asteraceae palaeo-polyploidization history and plant inulin production.</title>
        <authorList>
            <person name="Fan W."/>
            <person name="Wang S."/>
            <person name="Wang H."/>
            <person name="Wang A."/>
            <person name="Jiang F."/>
            <person name="Liu H."/>
            <person name="Zhao H."/>
            <person name="Xu D."/>
            <person name="Zhang Y."/>
        </authorList>
    </citation>
    <scope>NUCLEOTIDE SEQUENCE [LARGE SCALE GENOMIC DNA]</scope>
    <source>
        <strain evidence="2">cv. Yunnan</strain>
    </source>
</reference>
<organism evidence="1 2">
    <name type="scientific">Smallanthus sonchifolius</name>
    <dbReference type="NCBI Taxonomy" id="185202"/>
    <lineage>
        <taxon>Eukaryota</taxon>
        <taxon>Viridiplantae</taxon>
        <taxon>Streptophyta</taxon>
        <taxon>Embryophyta</taxon>
        <taxon>Tracheophyta</taxon>
        <taxon>Spermatophyta</taxon>
        <taxon>Magnoliopsida</taxon>
        <taxon>eudicotyledons</taxon>
        <taxon>Gunneridae</taxon>
        <taxon>Pentapetalae</taxon>
        <taxon>asterids</taxon>
        <taxon>campanulids</taxon>
        <taxon>Asterales</taxon>
        <taxon>Asteraceae</taxon>
        <taxon>Asteroideae</taxon>
        <taxon>Heliantheae alliance</taxon>
        <taxon>Millerieae</taxon>
        <taxon>Smallanthus</taxon>
    </lineage>
</organism>
<evidence type="ECO:0000313" key="2">
    <source>
        <dbReference type="Proteomes" id="UP001056120"/>
    </source>
</evidence>
<protein>
    <submittedName>
        <fullName evidence="1">Uncharacterized protein</fullName>
    </submittedName>
</protein>
<proteinExistence type="predicted"/>
<keyword evidence="2" id="KW-1185">Reference proteome</keyword>
<dbReference type="Proteomes" id="UP001056120">
    <property type="component" value="Linkage Group LG09"/>
</dbReference>
<name>A0ACB9IBL5_9ASTR</name>
<evidence type="ECO:0000313" key="1">
    <source>
        <dbReference type="EMBL" id="KAI3804866.1"/>
    </source>
</evidence>
<comment type="caution">
    <text evidence="1">The sequence shown here is derived from an EMBL/GenBank/DDBJ whole genome shotgun (WGS) entry which is preliminary data.</text>
</comment>
<accession>A0ACB9IBL5</accession>